<evidence type="ECO:0000313" key="6">
    <source>
        <dbReference type="Proteomes" id="UP000663873"/>
    </source>
</evidence>
<dbReference type="AlphaFoldDB" id="A0A820SYQ1"/>
<dbReference type="Proteomes" id="UP000663862">
    <property type="component" value="Unassembled WGS sequence"/>
</dbReference>
<dbReference type="Proteomes" id="UP000663873">
    <property type="component" value="Unassembled WGS sequence"/>
</dbReference>
<proteinExistence type="predicted"/>
<organism evidence="3 6">
    <name type="scientific">Rotaria socialis</name>
    <dbReference type="NCBI Taxonomy" id="392032"/>
    <lineage>
        <taxon>Eukaryota</taxon>
        <taxon>Metazoa</taxon>
        <taxon>Spiralia</taxon>
        <taxon>Gnathifera</taxon>
        <taxon>Rotifera</taxon>
        <taxon>Eurotatoria</taxon>
        <taxon>Bdelloidea</taxon>
        <taxon>Philodinida</taxon>
        <taxon>Philodinidae</taxon>
        <taxon>Rotaria</taxon>
    </lineage>
</organism>
<dbReference type="OrthoDB" id="3355217at2759"/>
<accession>A0A820SYQ1</accession>
<gene>
    <name evidence="4" type="ORF">HFQ381_LOCUS32472</name>
    <name evidence="1" type="ORF">LUA448_LOCUS21260</name>
    <name evidence="2" type="ORF">TIS948_LOCUS33257</name>
    <name evidence="5" type="ORF">TSG867_LOCUS29186</name>
    <name evidence="3" type="ORF">UJA718_LOCUS23528</name>
</gene>
<dbReference type="Proteomes" id="UP000663833">
    <property type="component" value="Unassembled WGS sequence"/>
</dbReference>
<dbReference type="Proteomes" id="UP000663851">
    <property type="component" value="Unassembled WGS sequence"/>
</dbReference>
<protein>
    <submittedName>
        <fullName evidence="3">Uncharacterized protein</fullName>
    </submittedName>
</protein>
<name>A0A820SYQ1_9BILA</name>
<dbReference type="EMBL" id="CAJNXB010006176">
    <property type="protein sequence ID" value="CAF3469864.1"/>
    <property type="molecule type" value="Genomic_DNA"/>
</dbReference>
<evidence type="ECO:0000313" key="3">
    <source>
        <dbReference type="EMBL" id="CAF4461351.1"/>
    </source>
</evidence>
<dbReference type="EMBL" id="CAJOBQ010003986">
    <property type="protein sequence ID" value="CAF4623808.1"/>
    <property type="molecule type" value="Genomic_DNA"/>
</dbReference>
<evidence type="ECO:0000313" key="5">
    <source>
        <dbReference type="EMBL" id="CAF4623808.1"/>
    </source>
</evidence>
<dbReference type="EMBL" id="CAJOBP010005135">
    <property type="protein sequence ID" value="CAF4461351.1"/>
    <property type="molecule type" value="Genomic_DNA"/>
</dbReference>
<keyword evidence="6" id="KW-1185">Reference proteome</keyword>
<dbReference type="Proteomes" id="UP000663825">
    <property type="component" value="Unassembled WGS sequence"/>
</dbReference>
<dbReference type="EMBL" id="CAJOBO010008000">
    <property type="protein sequence ID" value="CAF4580080.1"/>
    <property type="molecule type" value="Genomic_DNA"/>
</dbReference>
<comment type="caution">
    <text evidence="3">The sequence shown here is derived from an EMBL/GenBank/DDBJ whole genome shotgun (WGS) entry which is preliminary data.</text>
</comment>
<evidence type="ECO:0000313" key="2">
    <source>
        <dbReference type="EMBL" id="CAF3469864.1"/>
    </source>
</evidence>
<evidence type="ECO:0000313" key="4">
    <source>
        <dbReference type="EMBL" id="CAF4580080.1"/>
    </source>
</evidence>
<evidence type="ECO:0000313" key="1">
    <source>
        <dbReference type="EMBL" id="CAF3442069.1"/>
    </source>
</evidence>
<sequence>MFFYICPESSWLLGSTQRDGKPLVNIWNNHTFNLPTSGNKSRALLHCRYLTRCDNYRGMGEQSCYVADCHGSSRVRCRQCHYGRKNDGTRFSCNNLDATCSNCNGSGKVTCYSCSGLDGSRHLPILTAK</sequence>
<dbReference type="EMBL" id="CAJNYD010002753">
    <property type="protein sequence ID" value="CAF3442069.1"/>
    <property type="molecule type" value="Genomic_DNA"/>
</dbReference>
<reference evidence="3" key="1">
    <citation type="submission" date="2021-02" db="EMBL/GenBank/DDBJ databases">
        <authorList>
            <person name="Nowell W R."/>
        </authorList>
    </citation>
    <scope>NUCLEOTIDE SEQUENCE</scope>
</reference>